<dbReference type="GO" id="GO:0015920">
    <property type="term" value="P:lipopolysaccharide transport"/>
    <property type="evidence" value="ECO:0007669"/>
    <property type="project" value="InterPro"/>
</dbReference>
<dbReference type="InterPro" id="IPR050218">
    <property type="entry name" value="LptD"/>
</dbReference>
<evidence type="ECO:0000313" key="4">
    <source>
        <dbReference type="Proteomes" id="UP000515733"/>
    </source>
</evidence>
<sequence precursor="true">MPRFQRRKLGLFIWFALAGGAHAGESLPPLRVDPALLGAPPLRTPTASVPAPVGAAPAVSVMPVPPQPVPIPVVAPRPVVAPPQAVPTEAPAPGVVHVEAERIEGKSGVETVADGGVVLKKGGNVLMADHLIYREAEDEVDATGNVHLRRDTDAMTGPHLKMQLEQSLGFFETPLYAINRPPLQKPGQPPREAISGQGKAARLDFEGEDRYRFSDVTYSTCKAEVDNQDWYAKAKSLSLDYQKEEGDADKVTVVFKGIPILYSPWLSFSLNNERKSGFLVPTIGGTSQSGMEATIPYYWNIAPNMDATLSPRLLSKRGLQAVGQFRYLGQGYQGEVAGEFLPQDRVFNGDRSAFSMLHQQDFGRGFGGSLNLNRVSDDTYFTDLSTRLSNIAQTNLLREGRLFYNGGWWSTQMMAQRYQVLQDPSQPPAGIPYDRLPQVTLSAVRPDLPAGMVLNLNGEFVKFSHPDQTLAQGRRTTVYPQFSLPLQTAAFYLTPKIGLHATRYDLERQVPGLDTSLARNVPIVSVDSGITFERDMQLFGRNLLNTLEPRLYYLKVPYRDQRQLPLFDTGLVDFNFAQIFSENIYSGGDRLADANQLTAAVTSRVIDPVTGSELVRVALGQRYYFSDQNVTLPGMAPRTGHMADYLAGMTASLGQGFSLDSALQYNPRDKQMERFNFSGRYQPETGKLINAGYRYTRELLRQIDLSGQWPVMNGWSAVGRYNYSFKEKRAIESIAGLEYNSGCWSTRLVVHRLATAVGRTSSAFFVQLELNGFSRLGSNPLDMLKRNVPGYGRWIEPAADPVFGAQ</sequence>
<protein>
    <recommendedName>
        <fullName evidence="1">LPS-assembly protein LptD</fullName>
    </recommendedName>
</protein>
<comment type="subunit">
    <text evidence="1">Component of the lipopolysaccharide transport and assembly complex. Interacts with LptE and LptA.</text>
</comment>
<evidence type="ECO:0000259" key="2">
    <source>
        <dbReference type="Pfam" id="PF04453"/>
    </source>
</evidence>
<dbReference type="Proteomes" id="UP000515733">
    <property type="component" value="Chromosome"/>
</dbReference>
<organism evidence="3 4">
    <name type="scientific">Denitratisoma oestradiolicum</name>
    <dbReference type="NCBI Taxonomy" id="311182"/>
    <lineage>
        <taxon>Bacteria</taxon>
        <taxon>Pseudomonadati</taxon>
        <taxon>Pseudomonadota</taxon>
        <taxon>Betaproteobacteria</taxon>
        <taxon>Nitrosomonadales</taxon>
        <taxon>Sterolibacteriaceae</taxon>
        <taxon>Denitratisoma</taxon>
    </lineage>
</organism>
<dbReference type="RefSeq" id="WP_197970620.1">
    <property type="nucleotide sequence ID" value="NZ_LR778301.1"/>
</dbReference>
<name>A0A6S6XYK2_9PROT</name>
<dbReference type="InterPro" id="IPR020889">
    <property type="entry name" value="LipoPS_assembly_LptD"/>
</dbReference>
<dbReference type="HAMAP" id="MF_01411">
    <property type="entry name" value="LPS_assembly_LptD"/>
    <property type="match status" value="1"/>
</dbReference>
<feature type="chain" id="PRO_5028540955" description="LPS-assembly protein LptD" evidence="1">
    <location>
        <begin position="24"/>
        <end position="806"/>
    </location>
</feature>
<keyword evidence="1" id="KW-0998">Cell outer membrane</keyword>
<reference evidence="3 4" key="1">
    <citation type="submission" date="2020-03" db="EMBL/GenBank/DDBJ databases">
        <authorList>
            <consortium name="Genoscope - CEA"/>
            <person name="William W."/>
        </authorList>
    </citation>
    <scope>NUCLEOTIDE SEQUENCE [LARGE SCALE GENOMIC DNA]</scope>
    <source>
        <strain evidence="4">DSM 16959</strain>
    </source>
</reference>
<keyword evidence="1" id="KW-0732">Signal</keyword>
<dbReference type="GO" id="GO:1990351">
    <property type="term" value="C:transporter complex"/>
    <property type="evidence" value="ECO:0007669"/>
    <property type="project" value="TreeGrafter"/>
</dbReference>
<comment type="subcellular location">
    <subcellularLocation>
        <location evidence="1">Cell outer membrane</location>
    </subcellularLocation>
</comment>
<feature type="signal peptide" evidence="1">
    <location>
        <begin position="1"/>
        <end position="23"/>
    </location>
</feature>
<dbReference type="GO" id="GO:0043165">
    <property type="term" value="P:Gram-negative-bacterium-type cell outer membrane assembly"/>
    <property type="evidence" value="ECO:0007669"/>
    <property type="project" value="UniProtKB-UniRule"/>
</dbReference>
<proteinExistence type="inferred from homology"/>
<dbReference type="Pfam" id="PF04453">
    <property type="entry name" value="LptD"/>
    <property type="match status" value="1"/>
</dbReference>
<accession>A0A6S6XYK2</accession>
<gene>
    <name evidence="1 3" type="primary">lptD</name>
    <name evidence="3" type="ORF">DENOEST_2844</name>
</gene>
<comment type="function">
    <text evidence="1">Together with LptE, is involved in the assembly of lipopolysaccharide (LPS) at the surface of the outer membrane.</text>
</comment>
<dbReference type="AlphaFoldDB" id="A0A6S6XYK2"/>
<dbReference type="KEGG" id="doe:DENOEST_2844"/>
<keyword evidence="1" id="KW-0472">Membrane</keyword>
<evidence type="ECO:0000256" key="1">
    <source>
        <dbReference type="HAMAP-Rule" id="MF_01411"/>
    </source>
</evidence>
<comment type="similarity">
    <text evidence="1">Belongs to the LptD family.</text>
</comment>
<feature type="domain" description="LptD C-terminal" evidence="2">
    <location>
        <begin position="350"/>
        <end position="715"/>
    </location>
</feature>
<evidence type="ECO:0000313" key="3">
    <source>
        <dbReference type="EMBL" id="CAB1370003.1"/>
    </source>
</evidence>
<comment type="caution">
    <text evidence="1">Lacks conserved residue(s) required for the propagation of feature annotation.</text>
</comment>
<dbReference type="GO" id="GO:0009279">
    <property type="term" value="C:cell outer membrane"/>
    <property type="evidence" value="ECO:0007669"/>
    <property type="project" value="UniProtKB-SubCell"/>
</dbReference>
<dbReference type="PANTHER" id="PTHR30189:SF1">
    <property type="entry name" value="LPS-ASSEMBLY PROTEIN LPTD"/>
    <property type="match status" value="1"/>
</dbReference>
<keyword evidence="4" id="KW-1185">Reference proteome</keyword>
<dbReference type="PANTHER" id="PTHR30189">
    <property type="entry name" value="LPS-ASSEMBLY PROTEIN"/>
    <property type="match status" value="1"/>
</dbReference>
<dbReference type="InterPro" id="IPR007543">
    <property type="entry name" value="LptD_C"/>
</dbReference>
<dbReference type="EMBL" id="LR778301">
    <property type="protein sequence ID" value="CAB1370003.1"/>
    <property type="molecule type" value="Genomic_DNA"/>
</dbReference>